<feature type="region of interest" description="Disordered" evidence="1">
    <location>
        <begin position="65"/>
        <end position="87"/>
    </location>
</feature>
<dbReference type="InParanoid" id="B9RI99"/>
<organism evidence="2 3">
    <name type="scientific">Ricinus communis</name>
    <name type="common">Castor bean</name>
    <dbReference type="NCBI Taxonomy" id="3988"/>
    <lineage>
        <taxon>Eukaryota</taxon>
        <taxon>Viridiplantae</taxon>
        <taxon>Streptophyta</taxon>
        <taxon>Embryophyta</taxon>
        <taxon>Tracheophyta</taxon>
        <taxon>Spermatophyta</taxon>
        <taxon>Magnoliopsida</taxon>
        <taxon>eudicotyledons</taxon>
        <taxon>Gunneridae</taxon>
        <taxon>Pentapetalae</taxon>
        <taxon>rosids</taxon>
        <taxon>fabids</taxon>
        <taxon>Malpighiales</taxon>
        <taxon>Euphorbiaceae</taxon>
        <taxon>Acalyphoideae</taxon>
        <taxon>Acalypheae</taxon>
        <taxon>Ricinus</taxon>
    </lineage>
</organism>
<protein>
    <submittedName>
        <fullName evidence="2">Uncharacterized protein</fullName>
    </submittedName>
</protein>
<name>B9RI99_RICCO</name>
<evidence type="ECO:0000256" key="1">
    <source>
        <dbReference type="SAM" id="MobiDB-lite"/>
    </source>
</evidence>
<gene>
    <name evidence="2" type="ORF">RCOM_1577340</name>
</gene>
<accession>B9RI99</accession>
<reference evidence="3" key="1">
    <citation type="journal article" date="2010" name="Nat. Biotechnol.">
        <title>Draft genome sequence of the oilseed species Ricinus communis.</title>
        <authorList>
            <person name="Chan A.P."/>
            <person name="Crabtree J."/>
            <person name="Zhao Q."/>
            <person name="Lorenzi H."/>
            <person name="Orvis J."/>
            <person name="Puiu D."/>
            <person name="Melake-Berhan A."/>
            <person name="Jones K.M."/>
            <person name="Redman J."/>
            <person name="Chen G."/>
            <person name="Cahoon E.B."/>
            <person name="Gedil M."/>
            <person name="Stanke M."/>
            <person name="Haas B.J."/>
            <person name="Wortman J.R."/>
            <person name="Fraser-Liggett C.M."/>
            <person name="Ravel J."/>
            <person name="Rabinowicz P.D."/>
        </authorList>
    </citation>
    <scope>NUCLEOTIDE SEQUENCE [LARGE SCALE GENOMIC DNA]</scope>
    <source>
        <strain evidence="3">cv. Hale</strain>
    </source>
</reference>
<feature type="compositionally biased region" description="Polar residues" evidence="1">
    <location>
        <begin position="65"/>
        <end position="76"/>
    </location>
</feature>
<feature type="compositionally biased region" description="Basic and acidic residues" evidence="1">
    <location>
        <begin position="77"/>
        <end position="87"/>
    </location>
</feature>
<dbReference type="EMBL" id="EQ973781">
    <property type="protein sequence ID" value="EEF48871.1"/>
    <property type="molecule type" value="Genomic_DNA"/>
</dbReference>
<dbReference type="AlphaFoldDB" id="B9RI99"/>
<evidence type="ECO:0000313" key="2">
    <source>
        <dbReference type="EMBL" id="EEF48871.1"/>
    </source>
</evidence>
<dbReference type="Proteomes" id="UP000008311">
    <property type="component" value="Unassembled WGS sequence"/>
</dbReference>
<proteinExistence type="predicted"/>
<keyword evidence="3" id="KW-1185">Reference proteome</keyword>
<evidence type="ECO:0000313" key="3">
    <source>
        <dbReference type="Proteomes" id="UP000008311"/>
    </source>
</evidence>
<sequence length="95" mass="11143">MKVHILQQYVNLHKREKRYHPKANLRLNLMAVKPWTHWTKENGSYCAQFSPISIDISRAVQHSTMQNFSQTTNSPPNEKELYKANTDDHLNLLPV</sequence>